<dbReference type="Pfam" id="PF14551">
    <property type="entry name" value="MCM_N"/>
    <property type="match status" value="1"/>
</dbReference>
<dbReference type="PANTHER" id="PTHR11630:SF46">
    <property type="entry name" value="DNA REPLICATION LICENSING FACTOR MCM3-RELATED"/>
    <property type="match status" value="1"/>
</dbReference>
<dbReference type="SMART" id="SM00382">
    <property type="entry name" value="AAA"/>
    <property type="match status" value="1"/>
</dbReference>
<dbReference type="PROSITE" id="PS00847">
    <property type="entry name" value="MCM_1"/>
    <property type="match status" value="1"/>
</dbReference>
<dbReference type="InterPro" id="IPR027417">
    <property type="entry name" value="P-loop_NTPase"/>
</dbReference>
<dbReference type="SMART" id="SM00350">
    <property type="entry name" value="MCM"/>
    <property type="match status" value="1"/>
</dbReference>
<evidence type="ECO:0000256" key="10">
    <source>
        <dbReference type="ARBA" id="ARBA00047995"/>
    </source>
</evidence>
<dbReference type="GO" id="GO:0000727">
    <property type="term" value="P:double-strand break repair via break-induced replication"/>
    <property type="evidence" value="ECO:0007669"/>
    <property type="project" value="TreeGrafter"/>
</dbReference>
<comment type="subunit">
    <text evidence="12">Component of the MCM2-7 complex.</text>
</comment>
<dbReference type="GO" id="GO:0005634">
    <property type="term" value="C:nucleus"/>
    <property type="evidence" value="ECO:0007669"/>
    <property type="project" value="UniProtKB-SubCell"/>
</dbReference>
<sequence length="871" mass="94931">MADQPETEKQQALQRAFSEFLEQDHGLSQYSDALKEVFNSGKLRLDIPIHELREFRADLHKDLLEDPSDCLPAFEKALDKYAREMFPKRLADNEQVRLSFSGAFGERRVSPRNLTAALLSKLINLEGIVTKASLVRPKVVKSVHYSEDTKQFTSREYRDVTSYTGAPTGSSYPTKDDEGHVLTTEFGLCVYKDHQVLVIQELPETAPAGQLPRSADVIIEDDLVDACKPGDRVSVVGVYRPVPPHAKGAISGVFKAQVVGVGLQLMARQAGTMGKDFTPEDIANFQTLASSDNPLQQLARSLAPSIHGHELVKKGLALQLLGGRERILDNGTHLRGDINSLLVGDPGVAKSQLLRAVLSVTPLAVSTTGRGSSGVGLTAAVTHDADTGERRLEAGAMVLADRGIVCIDEFDKMNDLDRVAIHEVMEQQTVTIAKAGIQTSLNARCSVIAAANPLYGSYDPEIPTSKNINLPDSLLSRFDLLFVLRDNIAVERDRQIAEHVVNQHRWRPLGDEGLAALSEEPDRLAEELADEDDEEEEQNNPQGDMYVKYNACLYGSRTDAGQPAPLSVAFMKKFFVYAKQHCKEMGMTDEASLAVSTFYTDLREKQGDRDALPVTVRTLETIIRLSIAVAKSHLAAEVTKEDVTVATNLLKAIKVQQDGEAEEGPADNNAGDPAAEEAAEGAAPATRGRRRAASSQQQAPQSRRRRTGGNNNNNTQDDEDEDEPEAEDGDSDEDMADADQDVENDENDPAAGNASVRVGSKRGRGPTGGVSAQGAQDAEPQEDEDMEEAVPEATPEQAQALFDALTEYLRSVHSDQESFPLAGVMDTLRKAPDCADLAEVTVEKALISMRESKGPDNCKYMVEEGRIYPCM</sequence>
<dbReference type="InterPro" id="IPR018525">
    <property type="entry name" value="MCM_CS"/>
</dbReference>
<dbReference type="GO" id="GO:1902975">
    <property type="term" value="P:mitotic DNA replication initiation"/>
    <property type="evidence" value="ECO:0007669"/>
    <property type="project" value="TreeGrafter"/>
</dbReference>
<dbReference type="InterPro" id="IPR041562">
    <property type="entry name" value="MCM_lid"/>
</dbReference>
<dbReference type="AlphaFoldDB" id="A0AAW1PZE9"/>
<evidence type="ECO:0000256" key="12">
    <source>
        <dbReference type="RuleBase" id="RU368061"/>
    </source>
</evidence>
<dbReference type="InterPro" id="IPR031327">
    <property type="entry name" value="MCM"/>
</dbReference>
<evidence type="ECO:0000256" key="9">
    <source>
        <dbReference type="ARBA" id="ARBA00023242"/>
    </source>
</evidence>
<dbReference type="EC" id="3.6.4.12" evidence="12"/>
<dbReference type="SUPFAM" id="SSF52540">
    <property type="entry name" value="P-loop containing nucleoside triphosphate hydrolases"/>
    <property type="match status" value="1"/>
</dbReference>
<keyword evidence="16" id="KW-1185">Reference proteome</keyword>
<dbReference type="GO" id="GO:0005524">
    <property type="term" value="F:ATP binding"/>
    <property type="evidence" value="ECO:0007669"/>
    <property type="project" value="UniProtKB-UniRule"/>
</dbReference>
<evidence type="ECO:0000313" key="16">
    <source>
        <dbReference type="Proteomes" id="UP001465755"/>
    </source>
</evidence>
<dbReference type="PROSITE" id="PS50051">
    <property type="entry name" value="MCM_2"/>
    <property type="match status" value="1"/>
</dbReference>
<organism evidence="15 16">
    <name type="scientific">Symbiochloris irregularis</name>
    <dbReference type="NCBI Taxonomy" id="706552"/>
    <lineage>
        <taxon>Eukaryota</taxon>
        <taxon>Viridiplantae</taxon>
        <taxon>Chlorophyta</taxon>
        <taxon>core chlorophytes</taxon>
        <taxon>Trebouxiophyceae</taxon>
        <taxon>Trebouxiales</taxon>
        <taxon>Trebouxiaceae</taxon>
        <taxon>Symbiochloris</taxon>
    </lineage>
</organism>
<evidence type="ECO:0000256" key="13">
    <source>
        <dbReference type="SAM" id="MobiDB-lite"/>
    </source>
</evidence>
<name>A0AAW1PZE9_9CHLO</name>
<dbReference type="Proteomes" id="UP001465755">
    <property type="component" value="Unassembled WGS sequence"/>
</dbReference>
<comment type="function">
    <text evidence="12">Acts as component of the MCM2-7 complex (MCM complex) which is the replicative helicase essential for 'once per cell cycle' DNA replication initiation and elongation in eukaryotic cells. The active ATPase sites in the MCM2-7 ring are formed through the interaction surfaces of two neighboring subunits such that a critical structure of a conserved arginine finger motif is provided in trans relative to the ATP-binding site of the Walker A box of the adjacent subunit. The six ATPase active sites, however, are likely to contribute differentially to the complex helicase activity.</text>
</comment>
<dbReference type="PANTHER" id="PTHR11630">
    <property type="entry name" value="DNA REPLICATION LICENSING FACTOR MCM FAMILY MEMBER"/>
    <property type="match status" value="1"/>
</dbReference>
<gene>
    <name evidence="15" type="ORF">WJX73_010314</name>
</gene>
<evidence type="ECO:0000256" key="5">
    <source>
        <dbReference type="ARBA" id="ARBA00022801"/>
    </source>
</evidence>
<evidence type="ECO:0000259" key="14">
    <source>
        <dbReference type="PROSITE" id="PS50051"/>
    </source>
</evidence>
<keyword evidence="6 12" id="KW-0347">Helicase</keyword>
<proteinExistence type="inferred from homology"/>
<feature type="compositionally biased region" description="Acidic residues" evidence="13">
    <location>
        <begin position="779"/>
        <end position="790"/>
    </location>
</feature>
<evidence type="ECO:0000256" key="2">
    <source>
        <dbReference type="ARBA" id="ARBA00008010"/>
    </source>
</evidence>
<evidence type="ECO:0000256" key="11">
    <source>
        <dbReference type="RuleBase" id="RU004070"/>
    </source>
</evidence>
<evidence type="ECO:0000256" key="3">
    <source>
        <dbReference type="ARBA" id="ARBA00022705"/>
    </source>
</evidence>
<comment type="caution">
    <text evidence="15">The sequence shown here is derived from an EMBL/GenBank/DDBJ whole genome shotgun (WGS) entry which is preliminary data.</text>
</comment>
<comment type="catalytic activity">
    <reaction evidence="10 12">
        <text>ATP + H2O = ADP + phosphate + H(+)</text>
        <dbReference type="Rhea" id="RHEA:13065"/>
        <dbReference type="ChEBI" id="CHEBI:15377"/>
        <dbReference type="ChEBI" id="CHEBI:15378"/>
        <dbReference type="ChEBI" id="CHEBI:30616"/>
        <dbReference type="ChEBI" id="CHEBI:43474"/>
        <dbReference type="ChEBI" id="CHEBI:456216"/>
        <dbReference type="EC" id="3.6.4.12"/>
    </reaction>
</comment>
<comment type="subcellular location">
    <subcellularLocation>
        <location evidence="1 12">Nucleus</location>
    </subcellularLocation>
</comment>
<evidence type="ECO:0000256" key="7">
    <source>
        <dbReference type="ARBA" id="ARBA00022840"/>
    </source>
</evidence>
<evidence type="ECO:0000256" key="1">
    <source>
        <dbReference type="ARBA" id="ARBA00004123"/>
    </source>
</evidence>
<feature type="region of interest" description="Disordered" evidence="13">
    <location>
        <begin position="522"/>
        <end position="542"/>
    </location>
</feature>
<dbReference type="InterPro" id="IPR008046">
    <property type="entry name" value="Mcm3"/>
</dbReference>
<dbReference type="Pfam" id="PF00493">
    <property type="entry name" value="MCM"/>
    <property type="match status" value="1"/>
</dbReference>
<feature type="region of interest" description="Disordered" evidence="13">
    <location>
        <begin position="656"/>
        <end position="796"/>
    </location>
</feature>
<dbReference type="GO" id="GO:0016787">
    <property type="term" value="F:hydrolase activity"/>
    <property type="evidence" value="ECO:0007669"/>
    <property type="project" value="UniProtKB-KW"/>
</dbReference>
<keyword evidence="9 12" id="KW-0539">Nucleus</keyword>
<dbReference type="FunFam" id="2.20.28.10:FF:000008">
    <property type="entry name" value="DNA helicase"/>
    <property type="match status" value="1"/>
</dbReference>
<dbReference type="InterPro" id="IPR033762">
    <property type="entry name" value="MCM_OB"/>
</dbReference>
<keyword evidence="8 11" id="KW-0238">DNA-binding</keyword>
<reference evidence="15 16" key="1">
    <citation type="journal article" date="2024" name="Nat. Commun.">
        <title>Phylogenomics reveals the evolutionary origins of lichenization in chlorophyte algae.</title>
        <authorList>
            <person name="Puginier C."/>
            <person name="Libourel C."/>
            <person name="Otte J."/>
            <person name="Skaloud P."/>
            <person name="Haon M."/>
            <person name="Grisel S."/>
            <person name="Petersen M."/>
            <person name="Berrin J.G."/>
            <person name="Delaux P.M."/>
            <person name="Dal Grande F."/>
            <person name="Keller J."/>
        </authorList>
    </citation>
    <scope>NUCLEOTIDE SEQUENCE [LARGE SCALE GENOMIC DNA]</scope>
    <source>
        <strain evidence="15 16">SAG 2036</strain>
    </source>
</reference>
<keyword evidence="4 11" id="KW-0547">Nucleotide-binding</keyword>
<dbReference type="Pfam" id="PF17207">
    <property type="entry name" value="MCM_OB"/>
    <property type="match status" value="1"/>
</dbReference>
<dbReference type="Gene3D" id="3.30.1640.10">
    <property type="entry name" value="mini-chromosome maintenance (MCM) complex, chain A, domain 1"/>
    <property type="match status" value="1"/>
</dbReference>
<dbReference type="InterPro" id="IPR027925">
    <property type="entry name" value="MCM_N"/>
</dbReference>
<dbReference type="PRINTS" id="PR01659">
    <property type="entry name" value="MCMPROTEIN3"/>
</dbReference>
<dbReference type="PRINTS" id="PR01657">
    <property type="entry name" value="MCMFAMILY"/>
</dbReference>
<dbReference type="Gene3D" id="2.40.50.140">
    <property type="entry name" value="Nucleic acid-binding proteins"/>
    <property type="match status" value="1"/>
</dbReference>
<dbReference type="Pfam" id="PF17855">
    <property type="entry name" value="MCM_lid"/>
    <property type="match status" value="1"/>
</dbReference>
<dbReference type="InterPro" id="IPR001208">
    <property type="entry name" value="MCM_dom"/>
</dbReference>
<dbReference type="Gene3D" id="3.40.50.300">
    <property type="entry name" value="P-loop containing nucleotide triphosphate hydrolases"/>
    <property type="match status" value="1"/>
</dbReference>
<feature type="compositionally biased region" description="Acidic residues" evidence="13">
    <location>
        <begin position="716"/>
        <end position="748"/>
    </location>
</feature>
<keyword evidence="5 12" id="KW-0378">Hydrolase</keyword>
<feature type="compositionally biased region" description="Acidic residues" evidence="13">
    <location>
        <begin position="527"/>
        <end position="538"/>
    </location>
</feature>
<dbReference type="EMBL" id="JALJOQ010000003">
    <property type="protein sequence ID" value="KAK9813802.1"/>
    <property type="molecule type" value="Genomic_DNA"/>
</dbReference>
<protein>
    <recommendedName>
        <fullName evidence="12">DNA replication licensing factor MCM3</fullName>
        <ecNumber evidence="12">3.6.4.12</ecNumber>
    </recommendedName>
</protein>
<comment type="similarity">
    <text evidence="2 11">Belongs to the MCM family.</text>
</comment>
<dbReference type="GO" id="GO:0006271">
    <property type="term" value="P:DNA strand elongation involved in DNA replication"/>
    <property type="evidence" value="ECO:0007669"/>
    <property type="project" value="TreeGrafter"/>
</dbReference>
<dbReference type="InterPro" id="IPR003593">
    <property type="entry name" value="AAA+_ATPase"/>
</dbReference>
<keyword evidence="3 12" id="KW-0235">DNA replication</keyword>
<evidence type="ECO:0000256" key="6">
    <source>
        <dbReference type="ARBA" id="ARBA00022806"/>
    </source>
</evidence>
<accession>A0AAW1PZE9</accession>
<keyword evidence="7 11" id="KW-0067">ATP-binding</keyword>
<dbReference type="Gene3D" id="2.20.28.10">
    <property type="match status" value="1"/>
</dbReference>
<dbReference type="GO" id="GO:0042555">
    <property type="term" value="C:MCM complex"/>
    <property type="evidence" value="ECO:0007669"/>
    <property type="project" value="UniProtKB-UniRule"/>
</dbReference>
<dbReference type="GO" id="GO:0003697">
    <property type="term" value="F:single-stranded DNA binding"/>
    <property type="evidence" value="ECO:0007669"/>
    <property type="project" value="TreeGrafter"/>
</dbReference>
<evidence type="ECO:0000256" key="4">
    <source>
        <dbReference type="ARBA" id="ARBA00022741"/>
    </source>
</evidence>
<evidence type="ECO:0000256" key="8">
    <source>
        <dbReference type="ARBA" id="ARBA00023125"/>
    </source>
</evidence>
<dbReference type="InterPro" id="IPR012340">
    <property type="entry name" value="NA-bd_OB-fold"/>
</dbReference>
<dbReference type="GO" id="GO:0017116">
    <property type="term" value="F:single-stranded DNA helicase activity"/>
    <property type="evidence" value="ECO:0007669"/>
    <property type="project" value="TreeGrafter"/>
</dbReference>
<evidence type="ECO:0000313" key="15">
    <source>
        <dbReference type="EMBL" id="KAK9813802.1"/>
    </source>
</evidence>
<feature type="domain" description="MCM C-terminal AAA(+) ATPase" evidence="14">
    <location>
        <begin position="294"/>
        <end position="500"/>
    </location>
</feature>
<dbReference type="SUPFAM" id="SSF50249">
    <property type="entry name" value="Nucleic acid-binding proteins"/>
    <property type="match status" value="1"/>
</dbReference>